<accession>A0A542YLR6</accession>
<evidence type="ECO:0000256" key="6">
    <source>
        <dbReference type="PIRSR" id="PIRSR001430-2"/>
    </source>
</evidence>
<dbReference type="InterPro" id="IPR020094">
    <property type="entry name" value="TruA/RsuA/RluB/E/F_N"/>
</dbReference>
<reference evidence="10 11" key="1">
    <citation type="submission" date="2019-06" db="EMBL/GenBank/DDBJ databases">
        <title>Sequencing the genomes of 1000 actinobacteria strains.</title>
        <authorList>
            <person name="Klenk H.-P."/>
        </authorList>
    </citation>
    <scope>NUCLEOTIDE SEQUENCE [LARGE SCALE GENOMIC DNA]</scope>
    <source>
        <strain evidence="10 11">DSM 26477</strain>
    </source>
</reference>
<dbReference type="GO" id="GO:0031119">
    <property type="term" value="P:tRNA pseudouridine synthesis"/>
    <property type="evidence" value="ECO:0007669"/>
    <property type="project" value="UniProtKB-UniRule"/>
</dbReference>
<evidence type="ECO:0000313" key="11">
    <source>
        <dbReference type="Proteomes" id="UP000317998"/>
    </source>
</evidence>
<dbReference type="Gene3D" id="3.30.70.660">
    <property type="entry name" value="Pseudouridine synthase I, catalytic domain, C-terminal subdomain"/>
    <property type="match status" value="1"/>
</dbReference>
<evidence type="ECO:0000256" key="4">
    <source>
        <dbReference type="HAMAP-Rule" id="MF_00171"/>
    </source>
</evidence>
<dbReference type="InterPro" id="IPR020095">
    <property type="entry name" value="PsdUridine_synth_TruA_C"/>
</dbReference>
<proteinExistence type="inferred from homology"/>
<dbReference type="Gene3D" id="3.30.70.580">
    <property type="entry name" value="Pseudouridine synthase I, catalytic domain, N-terminal subdomain"/>
    <property type="match status" value="1"/>
</dbReference>
<dbReference type="InterPro" id="IPR001406">
    <property type="entry name" value="PsdUridine_synth_TruA"/>
</dbReference>
<dbReference type="PANTHER" id="PTHR11142">
    <property type="entry name" value="PSEUDOURIDYLATE SYNTHASE"/>
    <property type="match status" value="1"/>
</dbReference>
<evidence type="ECO:0000256" key="7">
    <source>
        <dbReference type="RuleBase" id="RU003792"/>
    </source>
</evidence>
<dbReference type="EC" id="5.4.99.12" evidence="4"/>
<comment type="function">
    <text evidence="4">Formation of pseudouridine at positions 38, 39 and 40 in the anticodon stem and loop of transfer RNAs.</text>
</comment>
<dbReference type="PANTHER" id="PTHR11142:SF0">
    <property type="entry name" value="TRNA PSEUDOURIDINE SYNTHASE-LIKE 1"/>
    <property type="match status" value="1"/>
</dbReference>
<dbReference type="Pfam" id="PF01416">
    <property type="entry name" value="PseudoU_synth_1"/>
    <property type="match status" value="1"/>
</dbReference>
<keyword evidence="3 4" id="KW-0413">Isomerase</keyword>
<evidence type="ECO:0000256" key="8">
    <source>
        <dbReference type="SAM" id="MobiDB-lite"/>
    </source>
</evidence>
<feature type="region of interest" description="Disordered" evidence="8">
    <location>
        <begin position="91"/>
        <end position="113"/>
    </location>
</feature>
<comment type="caution">
    <text evidence="10">The sequence shown here is derived from an EMBL/GenBank/DDBJ whole genome shotgun (WGS) entry which is preliminary data.</text>
</comment>
<dbReference type="GO" id="GO:0160147">
    <property type="term" value="F:tRNA pseudouridine(38-40) synthase activity"/>
    <property type="evidence" value="ECO:0007669"/>
    <property type="project" value="UniProtKB-EC"/>
</dbReference>
<sequence>MDSTDAGRPDGEEELTRIRLNIAYDGTDFRGWAHQPGLRTVQGEIDKSLDILFRRHLPLPTLVVAGRTDAGVHATGQVAHVDLTAEQLASLDRPRGSRRAGRSGAVLDAETSPTETAAASLARRVNGIAGLESDVHIASSTLAAPGFDARFSPVWRRYEYRIADRGAPRNPLERNRTVWYPAALDLDAMNTAADELLGLHDWAAYCKPREGATTVRTLQEFSWRRDEGGVLVATVRADAFCHSMVRSLVGACVSVGQGALPERGAARIRDERVRGSEFKVMPAKGLTLVEVGYPPDDELEARATQTRARRDPID</sequence>
<gene>
    <name evidence="4" type="primary">truA</name>
    <name evidence="10" type="ORF">FB562_2011</name>
</gene>
<dbReference type="Proteomes" id="UP000317998">
    <property type="component" value="Unassembled WGS sequence"/>
</dbReference>
<protein>
    <recommendedName>
        <fullName evidence="4">tRNA pseudouridine synthase A</fullName>
        <ecNumber evidence="4">5.4.99.12</ecNumber>
    </recommendedName>
    <alternativeName>
        <fullName evidence="4">tRNA pseudouridine(38-40) synthase</fullName>
    </alternativeName>
    <alternativeName>
        <fullName evidence="4">tRNA pseudouridylate synthase I</fullName>
    </alternativeName>
    <alternativeName>
        <fullName evidence="4">tRNA-uridine isomerase I</fullName>
    </alternativeName>
</protein>
<keyword evidence="2 4" id="KW-0819">tRNA processing</keyword>
<evidence type="ECO:0000256" key="3">
    <source>
        <dbReference type="ARBA" id="ARBA00023235"/>
    </source>
</evidence>
<dbReference type="GO" id="GO:0003723">
    <property type="term" value="F:RNA binding"/>
    <property type="evidence" value="ECO:0007669"/>
    <property type="project" value="InterPro"/>
</dbReference>
<dbReference type="AlphaFoldDB" id="A0A542YLR6"/>
<dbReference type="RefSeq" id="WP_185740510.1">
    <property type="nucleotide sequence ID" value="NZ_VFOM01000001.1"/>
</dbReference>
<dbReference type="InterPro" id="IPR020097">
    <property type="entry name" value="PsdUridine_synth_TruA_a/b_dom"/>
</dbReference>
<comment type="catalytic activity">
    <reaction evidence="4 7">
        <text>uridine(38/39/40) in tRNA = pseudouridine(38/39/40) in tRNA</text>
        <dbReference type="Rhea" id="RHEA:22376"/>
        <dbReference type="Rhea" id="RHEA-COMP:10085"/>
        <dbReference type="Rhea" id="RHEA-COMP:10087"/>
        <dbReference type="ChEBI" id="CHEBI:65314"/>
        <dbReference type="ChEBI" id="CHEBI:65315"/>
        <dbReference type="EC" id="5.4.99.12"/>
    </reaction>
</comment>
<evidence type="ECO:0000256" key="5">
    <source>
        <dbReference type="PIRSR" id="PIRSR001430-1"/>
    </source>
</evidence>
<dbReference type="EMBL" id="VFOM01000001">
    <property type="protein sequence ID" value="TQL48904.1"/>
    <property type="molecule type" value="Genomic_DNA"/>
</dbReference>
<organism evidence="10 11">
    <name type="scientific">Homoserinimonas aerilata</name>
    <dbReference type="NCBI Taxonomy" id="1162970"/>
    <lineage>
        <taxon>Bacteria</taxon>
        <taxon>Bacillati</taxon>
        <taxon>Actinomycetota</taxon>
        <taxon>Actinomycetes</taxon>
        <taxon>Micrococcales</taxon>
        <taxon>Microbacteriaceae</taxon>
        <taxon>Homoserinimonas</taxon>
    </lineage>
</organism>
<name>A0A542YLR6_9MICO</name>
<dbReference type="InterPro" id="IPR020103">
    <property type="entry name" value="PsdUridine_synth_cat_dom_sf"/>
</dbReference>
<feature type="compositionally biased region" description="Low complexity" evidence="8">
    <location>
        <begin position="102"/>
        <end position="113"/>
    </location>
</feature>
<evidence type="ECO:0000259" key="9">
    <source>
        <dbReference type="Pfam" id="PF01416"/>
    </source>
</evidence>
<feature type="domain" description="Pseudouridine synthase I TruA alpha/beta" evidence="9">
    <location>
        <begin position="192"/>
        <end position="294"/>
    </location>
</feature>
<comment type="caution">
    <text evidence="4">Lacks conserved residue(s) required for the propagation of feature annotation.</text>
</comment>
<dbReference type="PIRSF" id="PIRSF001430">
    <property type="entry name" value="tRNA_psdUrid_synth"/>
    <property type="match status" value="1"/>
</dbReference>
<dbReference type="FunFam" id="3.30.70.660:FF:000003">
    <property type="entry name" value="tRNA pseudouridine synthase A"/>
    <property type="match status" value="1"/>
</dbReference>
<dbReference type="HAMAP" id="MF_00171">
    <property type="entry name" value="TruA"/>
    <property type="match status" value="1"/>
</dbReference>
<comment type="similarity">
    <text evidence="1 4 7">Belongs to the tRNA pseudouridine synthase TruA family.</text>
</comment>
<evidence type="ECO:0000256" key="1">
    <source>
        <dbReference type="ARBA" id="ARBA00009375"/>
    </source>
</evidence>
<feature type="active site" description="Nucleophile" evidence="4 5">
    <location>
        <position position="69"/>
    </location>
</feature>
<evidence type="ECO:0000256" key="2">
    <source>
        <dbReference type="ARBA" id="ARBA00022694"/>
    </source>
</evidence>
<dbReference type="CDD" id="cd02570">
    <property type="entry name" value="PseudoU_synth_EcTruA"/>
    <property type="match status" value="1"/>
</dbReference>
<comment type="subunit">
    <text evidence="4">Homodimer.</text>
</comment>
<feature type="binding site" evidence="4 6">
    <location>
        <position position="158"/>
    </location>
    <ligand>
        <name>substrate</name>
    </ligand>
</feature>
<evidence type="ECO:0000313" key="10">
    <source>
        <dbReference type="EMBL" id="TQL48904.1"/>
    </source>
</evidence>
<keyword evidence="11" id="KW-1185">Reference proteome</keyword>
<dbReference type="SUPFAM" id="SSF55120">
    <property type="entry name" value="Pseudouridine synthase"/>
    <property type="match status" value="1"/>
</dbReference>